<dbReference type="InterPro" id="IPR002347">
    <property type="entry name" value="SDR_fam"/>
</dbReference>
<evidence type="ECO:0000313" key="2">
    <source>
        <dbReference type="Proteomes" id="UP001174691"/>
    </source>
</evidence>
<dbReference type="Proteomes" id="UP001174691">
    <property type="component" value="Unassembled WGS sequence"/>
</dbReference>
<dbReference type="PANTHER" id="PTHR45458:SF3">
    <property type="entry name" value="CHAIN DEHYDROGENASE (ATSC), PUTATIVE-RELATED"/>
    <property type="match status" value="1"/>
</dbReference>
<dbReference type="PANTHER" id="PTHR45458">
    <property type="entry name" value="SHORT-CHAIN DEHYDROGENASE/REDUCTASE SDR"/>
    <property type="match status" value="1"/>
</dbReference>
<keyword evidence="2" id="KW-1185">Reference proteome</keyword>
<name>A0AA38VEY6_9PEZI</name>
<sequence length="269" mass="29063">MPSYAVTGAARGLGYAFLTKLSADPNNTVIGIVRSVKPAEEKVAKELPDRKNIHLVHGDLSDYASLKTAADTVASITGGSLDVLIANAALVAGDFLAINDPKQDWEAFDRISRESFNINALGNIHLFRHFVPLIQKGSIKKVVALSTGQADIDFILESGMVIAAPYSMSKIALNLAVAKYQVQYASEGILFMAISPGLVDTGMPSDVDPEEFMAQLPVMMNAMAKYAPDAKFPITPEESVERVLDVIDKATIEKNGGIMVSHWGNKRWL</sequence>
<dbReference type="PRINTS" id="PR00081">
    <property type="entry name" value="GDHRDH"/>
</dbReference>
<comment type="caution">
    <text evidence="1">The sequence shown here is derived from an EMBL/GenBank/DDBJ whole genome shotgun (WGS) entry which is preliminary data.</text>
</comment>
<accession>A0AA38VEY6</accession>
<dbReference type="SUPFAM" id="SSF51735">
    <property type="entry name" value="NAD(P)-binding Rossmann-fold domains"/>
    <property type="match status" value="1"/>
</dbReference>
<evidence type="ECO:0000313" key="1">
    <source>
        <dbReference type="EMBL" id="KAJ9145275.1"/>
    </source>
</evidence>
<gene>
    <name evidence="1" type="ORF">NKR19_g6109</name>
</gene>
<dbReference type="AlphaFoldDB" id="A0AA38VEY6"/>
<dbReference type="GO" id="GO:0016616">
    <property type="term" value="F:oxidoreductase activity, acting on the CH-OH group of donors, NAD or NADP as acceptor"/>
    <property type="evidence" value="ECO:0007669"/>
    <property type="project" value="TreeGrafter"/>
</dbReference>
<dbReference type="EMBL" id="JANBVN010000090">
    <property type="protein sequence ID" value="KAJ9145275.1"/>
    <property type="molecule type" value="Genomic_DNA"/>
</dbReference>
<protein>
    <submittedName>
        <fullName evidence="1">NAD(P)-binding protein</fullName>
    </submittedName>
</protein>
<organism evidence="1 2">
    <name type="scientific">Coniochaeta hoffmannii</name>
    <dbReference type="NCBI Taxonomy" id="91930"/>
    <lineage>
        <taxon>Eukaryota</taxon>
        <taxon>Fungi</taxon>
        <taxon>Dikarya</taxon>
        <taxon>Ascomycota</taxon>
        <taxon>Pezizomycotina</taxon>
        <taxon>Sordariomycetes</taxon>
        <taxon>Sordariomycetidae</taxon>
        <taxon>Coniochaetales</taxon>
        <taxon>Coniochaetaceae</taxon>
        <taxon>Coniochaeta</taxon>
    </lineage>
</organism>
<reference evidence="1" key="1">
    <citation type="submission" date="2022-07" db="EMBL/GenBank/DDBJ databases">
        <title>Fungi with potential for degradation of polypropylene.</title>
        <authorList>
            <person name="Gostincar C."/>
        </authorList>
    </citation>
    <scope>NUCLEOTIDE SEQUENCE</scope>
    <source>
        <strain evidence="1">EXF-13287</strain>
    </source>
</reference>
<dbReference type="InterPro" id="IPR052184">
    <property type="entry name" value="SDR_enzymes"/>
</dbReference>
<dbReference type="Gene3D" id="3.40.50.720">
    <property type="entry name" value="NAD(P)-binding Rossmann-like Domain"/>
    <property type="match status" value="1"/>
</dbReference>
<dbReference type="InterPro" id="IPR036291">
    <property type="entry name" value="NAD(P)-bd_dom_sf"/>
</dbReference>
<dbReference type="Pfam" id="PF00106">
    <property type="entry name" value="adh_short"/>
    <property type="match status" value="1"/>
</dbReference>
<proteinExistence type="predicted"/>